<reference evidence="2" key="3">
    <citation type="submission" date="2022-06" db="UniProtKB">
        <authorList>
            <consortium name="EnsemblPlants"/>
        </authorList>
    </citation>
    <scope>IDENTIFICATION</scope>
</reference>
<feature type="domain" description="KIB1-4 beta-propeller" evidence="1">
    <location>
        <begin position="16"/>
        <end position="93"/>
    </location>
</feature>
<accession>A0A8R7R5V4</accession>
<organism evidence="2 3">
    <name type="scientific">Triticum urartu</name>
    <name type="common">Red wild einkorn</name>
    <name type="synonym">Crithodium urartu</name>
    <dbReference type="NCBI Taxonomy" id="4572"/>
    <lineage>
        <taxon>Eukaryota</taxon>
        <taxon>Viridiplantae</taxon>
        <taxon>Streptophyta</taxon>
        <taxon>Embryophyta</taxon>
        <taxon>Tracheophyta</taxon>
        <taxon>Spermatophyta</taxon>
        <taxon>Magnoliopsida</taxon>
        <taxon>Liliopsida</taxon>
        <taxon>Poales</taxon>
        <taxon>Poaceae</taxon>
        <taxon>BOP clade</taxon>
        <taxon>Pooideae</taxon>
        <taxon>Triticodae</taxon>
        <taxon>Triticeae</taxon>
        <taxon>Triticinae</taxon>
        <taxon>Triticum</taxon>
    </lineage>
</organism>
<evidence type="ECO:0000259" key="1">
    <source>
        <dbReference type="Pfam" id="PF03478"/>
    </source>
</evidence>
<reference evidence="2" key="2">
    <citation type="submission" date="2018-03" db="EMBL/GenBank/DDBJ databases">
        <title>The Triticum urartu genome reveals the dynamic nature of wheat genome evolution.</title>
        <authorList>
            <person name="Ling H."/>
            <person name="Ma B."/>
            <person name="Shi X."/>
            <person name="Liu H."/>
            <person name="Dong L."/>
            <person name="Sun H."/>
            <person name="Cao Y."/>
            <person name="Gao Q."/>
            <person name="Zheng S."/>
            <person name="Li Y."/>
            <person name="Yu Y."/>
            <person name="Du H."/>
            <person name="Qi M."/>
            <person name="Li Y."/>
            <person name="Yu H."/>
            <person name="Cui Y."/>
            <person name="Wang N."/>
            <person name="Chen C."/>
            <person name="Wu H."/>
            <person name="Zhao Y."/>
            <person name="Zhang J."/>
            <person name="Li Y."/>
            <person name="Zhou W."/>
            <person name="Zhang B."/>
            <person name="Hu W."/>
            <person name="Eijk M."/>
            <person name="Tang J."/>
            <person name="Witsenboer H."/>
            <person name="Zhao S."/>
            <person name="Li Z."/>
            <person name="Zhang A."/>
            <person name="Wang D."/>
            <person name="Liang C."/>
        </authorList>
    </citation>
    <scope>NUCLEOTIDE SEQUENCE [LARGE SCALE GENOMIC DNA]</scope>
    <source>
        <strain evidence="2">cv. G1812</strain>
    </source>
</reference>
<proteinExistence type="predicted"/>
<dbReference type="AlphaFoldDB" id="A0A8R7R5V4"/>
<dbReference type="PANTHER" id="PTHR44586">
    <property type="entry name" value="F-BOX DOMAIN CONTAINING PROTEIN, EXPRESSED"/>
    <property type="match status" value="1"/>
</dbReference>
<dbReference type="PANTHER" id="PTHR44586:SF6">
    <property type="entry name" value="OS11G0579600 PROTEIN"/>
    <property type="match status" value="1"/>
</dbReference>
<dbReference type="EnsemblPlants" id="TuG1812G0700004329.01.T01">
    <property type="protein sequence ID" value="TuG1812G0700004329.01.T01"/>
    <property type="gene ID" value="TuG1812G0700004329.01"/>
</dbReference>
<keyword evidence="3" id="KW-1185">Reference proteome</keyword>
<protein>
    <recommendedName>
        <fullName evidence="1">KIB1-4 beta-propeller domain-containing protein</fullName>
    </recommendedName>
</protein>
<dbReference type="Proteomes" id="UP000015106">
    <property type="component" value="Chromosome 7"/>
</dbReference>
<dbReference type="InterPro" id="IPR005174">
    <property type="entry name" value="KIB1-4_b-propeller"/>
</dbReference>
<name>A0A8R7R5V4_TRIUA</name>
<dbReference type="Gramene" id="TuG1812G0700004329.01.T01">
    <property type="protein sequence ID" value="TuG1812G0700004329.01.T01"/>
    <property type="gene ID" value="TuG1812G0700004329.01"/>
</dbReference>
<evidence type="ECO:0000313" key="2">
    <source>
        <dbReference type="EnsemblPlants" id="TuG1812G0700004329.01.T01"/>
    </source>
</evidence>
<sequence>LQIIRKEILDPERPDSHTWIPEIKVYRVDFDKEKCVSITDIGDYALFIGSSTTSCLIVKDYPDLMPNHVYFTDDDDGAHILEKDYPPKVGIYNIINNTTVNVVHPELWMNWLPPIWLTPSLEKTGSQDNNGGGR</sequence>
<evidence type="ECO:0000313" key="3">
    <source>
        <dbReference type="Proteomes" id="UP000015106"/>
    </source>
</evidence>
<reference evidence="3" key="1">
    <citation type="journal article" date="2013" name="Nature">
        <title>Draft genome of the wheat A-genome progenitor Triticum urartu.</title>
        <authorList>
            <person name="Ling H.Q."/>
            <person name="Zhao S."/>
            <person name="Liu D."/>
            <person name="Wang J."/>
            <person name="Sun H."/>
            <person name="Zhang C."/>
            <person name="Fan H."/>
            <person name="Li D."/>
            <person name="Dong L."/>
            <person name="Tao Y."/>
            <person name="Gao C."/>
            <person name="Wu H."/>
            <person name="Li Y."/>
            <person name="Cui Y."/>
            <person name="Guo X."/>
            <person name="Zheng S."/>
            <person name="Wang B."/>
            <person name="Yu K."/>
            <person name="Liang Q."/>
            <person name="Yang W."/>
            <person name="Lou X."/>
            <person name="Chen J."/>
            <person name="Feng M."/>
            <person name="Jian J."/>
            <person name="Zhang X."/>
            <person name="Luo G."/>
            <person name="Jiang Y."/>
            <person name="Liu J."/>
            <person name="Wang Z."/>
            <person name="Sha Y."/>
            <person name="Zhang B."/>
            <person name="Wu H."/>
            <person name="Tang D."/>
            <person name="Shen Q."/>
            <person name="Xue P."/>
            <person name="Zou S."/>
            <person name="Wang X."/>
            <person name="Liu X."/>
            <person name="Wang F."/>
            <person name="Yang Y."/>
            <person name="An X."/>
            <person name="Dong Z."/>
            <person name="Zhang K."/>
            <person name="Zhang X."/>
            <person name="Luo M.C."/>
            <person name="Dvorak J."/>
            <person name="Tong Y."/>
            <person name="Wang J."/>
            <person name="Yang H."/>
            <person name="Li Z."/>
            <person name="Wang D."/>
            <person name="Zhang A."/>
            <person name="Wang J."/>
        </authorList>
    </citation>
    <scope>NUCLEOTIDE SEQUENCE</scope>
    <source>
        <strain evidence="3">cv. G1812</strain>
    </source>
</reference>
<dbReference type="Pfam" id="PF03478">
    <property type="entry name" value="Beta-prop_KIB1-4"/>
    <property type="match status" value="1"/>
</dbReference>